<evidence type="ECO:0000313" key="1">
    <source>
        <dbReference type="EMBL" id="GGH77992.1"/>
    </source>
</evidence>
<organism evidence="1 2">
    <name type="scientific">Saccharibacillus endophyticus</name>
    <dbReference type="NCBI Taxonomy" id="2060666"/>
    <lineage>
        <taxon>Bacteria</taxon>
        <taxon>Bacillati</taxon>
        <taxon>Bacillota</taxon>
        <taxon>Bacilli</taxon>
        <taxon>Bacillales</taxon>
        <taxon>Paenibacillaceae</taxon>
        <taxon>Saccharibacillus</taxon>
    </lineage>
</organism>
<reference evidence="2" key="1">
    <citation type="journal article" date="2019" name="Int. J. Syst. Evol. Microbiol.">
        <title>The Global Catalogue of Microorganisms (GCM) 10K type strain sequencing project: providing services to taxonomists for standard genome sequencing and annotation.</title>
        <authorList>
            <consortium name="The Broad Institute Genomics Platform"/>
            <consortium name="The Broad Institute Genome Sequencing Center for Infectious Disease"/>
            <person name="Wu L."/>
            <person name="Ma J."/>
        </authorList>
    </citation>
    <scope>NUCLEOTIDE SEQUENCE [LARGE SCALE GENOMIC DNA]</scope>
    <source>
        <strain evidence="2">CCM 8702</strain>
    </source>
</reference>
<proteinExistence type="predicted"/>
<evidence type="ECO:0000313" key="2">
    <source>
        <dbReference type="Proteomes" id="UP000605427"/>
    </source>
</evidence>
<dbReference type="InterPro" id="IPR000415">
    <property type="entry name" value="Nitroreductase-like"/>
</dbReference>
<evidence type="ECO:0008006" key="3">
    <source>
        <dbReference type="Google" id="ProtNLM"/>
    </source>
</evidence>
<dbReference type="Proteomes" id="UP000605427">
    <property type="component" value="Unassembled WGS sequence"/>
</dbReference>
<sequence length="428" mass="48755">MPHLEFEYYKCYSRGRYGLTHLTHLTPFVKRPYFSGGTVACPASGTELESLLDRLTAATLRINRFDILSRYQDHNSSPSTRNMHSCQLLFVIDGSVHFYDLYEDRFYLTDSEKLGREWDRDAVYVIGLSDLLNISRYYGEFSLYLSLLDAGHVLGNAKNALTAADIPYVTYESPGAKDVLDRLGTPTDSLYASFMLELERPAGEMELRGTPRTGRIPTLKRFDELKPTTFVSPLLRKFRFASAKGRKQAEHRPSREALPIERLRSSAHTMIGNFNLSESFERFKAEEARRVLLDAVRQSSNPALRFCIAERHRLLMDDGSIKNGPIDFGRILHNDHEFFDLSTYSYVVVCFSEDRRIEDCGLLPVLLAAGELMQAACLYSAGQGYAFRPMKNHNDEYLKEVLELNDGWEINYIGVLCGSEVTPLRCVL</sequence>
<keyword evidence="2" id="KW-1185">Reference proteome</keyword>
<dbReference type="EMBL" id="BMDD01000002">
    <property type="protein sequence ID" value="GGH77992.1"/>
    <property type="molecule type" value="Genomic_DNA"/>
</dbReference>
<gene>
    <name evidence="1" type="ORF">GCM10007362_22580</name>
</gene>
<accession>A0ABQ1ZVD3</accession>
<protein>
    <recommendedName>
        <fullName evidence="3">Nitroreductase domain-containing protein</fullName>
    </recommendedName>
</protein>
<name>A0ABQ1ZVD3_9BACL</name>
<comment type="caution">
    <text evidence="1">The sequence shown here is derived from an EMBL/GenBank/DDBJ whole genome shotgun (WGS) entry which is preliminary data.</text>
</comment>
<dbReference type="Gene3D" id="3.40.109.10">
    <property type="entry name" value="NADH Oxidase"/>
    <property type="match status" value="1"/>
</dbReference>
<dbReference type="RefSeq" id="WP_172247398.1">
    <property type="nucleotide sequence ID" value="NZ_BMDD01000002.1"/>
</dbReference>